<dbReference type="RefSeq" id="WP_179543301.1">
    <property type="nucleotide sequence ID" value="NZ_CP060009.1"/>
</dbReference>
<keyword evidence="2" id="KW-0680">Restriction system</keyword>
<evidence type="ECO:0000313" key="5">
    <source>
        <dbReference type="EMBL" id="QNH01187.1"/>
    </source>
</evidence>
<dbReference type="Pfam" id="PF01420">
    <property type="entry name" value="Methylase_S"/>
    <property type="match status" value="2"/>
</dbReference>
<name>A0ABX6SHX4_9PSED</name>
<comment type="similarity">
    <text evidence="1">Belongs to the type-I restriction system S methylase family.</text>
</comment>
<proteinExistence type="inferred from homology"/>
<evidence type="ECO:0000256" key="2">
    <source>
        <dbReference type="ARBA" id="ARBA00022747"/>
    </source>
</evidence>
<evidence type="ECO:0000259" key="4">
    <source>
        <dbReference type="Pfam" id="PF01420"/>
    </source>
</evidence>
<dbReference type="Proteomes" id="UP000515254">
    <property type="component" value="Chromosome"/>
</dbReference>
<dbReference type="PANTHER" id="PTHR43140">
    <property type="entry name" value="TYPE-1 RESTRICTION ENZYME ECOKI SPECIFICITY PROTEIN"/>
    <property type="match status" value="1"/>
</dbReference>
<keyword evidence="3" id="KW-0238">DNA-binding</keyword>
<evidence type="ECO:0000256" key="3">
    <source>
        <dbReference type="ARBA" id="ARBA00023125"/>
    </source>
</evidence>
<accession>A0ABX6SHX4</accession>
<feature type="domain" description="Type I restriction modification DNA specificity" evidence="4">
    <location>
        <begin position="331"/>
        <end position="397"/>
    </location>
</feature>
<dbReference type="InterPro" id="IPR051212">
    <property type="entry name" value="Type-I_RE_S_subunit"/>
</dbReference>
<keyword evidence="5" id="KW-0378">Hydrolase</keyword>
<evidence type="ECO:0000256" key="1">
    <source>
        <dbReference type="ARBA" id="ARBA00010923"/>
    </source>
</evidence>
<dbReference type="EMBL" id="CP060009">
    <property type="protein sequence ID" value="QNH01187.1"/>
    <property type="molecule type" value="Genomic_DNA"/>
</dbReference>
<dbReference type="PANTHER" id="PTHR43140:SF1">
    <property type="entry name" value="TYPE I RESTRICTION ENZYME ECOKI SPECIFICITY SUBUNIT"/>
    <property type="match status" value="1"/>
</dbReference>
<dbReference type="InterPro" id="IPR044946">
    <property type="entry name" value="Restrct_endonuc_typeI_TRD_sf"/>
</dbReference>
<keyword evidence="5" id="KW-0540">Nuclease</keyword>
<dbReference type="GO" id="GO:0004519">
    <property type="term" value="F:endonuclease activity"/>
    <property type="evidence" value="ECO:0007669"/>
    <property type="project" value="UniProtKB-KW"/>
</dbReference>
<dbReference type="SUPFAM" id="SSF116734">
    <property type="entry name" value="DNA methylase specificity domain"/>
    <property type="match status" value="2"/>
</dbReference>
<feature type="domain" description="Type I restriction modification DNA specificity" evidence="4">
    <location>
        <begin position="5"/>
        <end position="188"/>
    </location>
</feature>
<evidence type="ECO:0000313" key="6">
    <source>
        <dbReference type="Proteomes" id="UP000515254"/>
    </source>
</evidence>
<keyword evidence="6" id="KW-1185">Reference proteome</keyword>
<dbReference type="InterPro" id="IPR000055">
    <property type="entry name" value="Restrct_endonuc_typeI_TRD"/>
</dbReference>
<organism evidence="5 6">
    <name type="scientific">Pseudomonas sediminis</name>
    <dbReference type="NCBI Taxonomy" id="1691904"/>
    <lineage>
        <taxon>Bacteria</taxon>
        <taxon>Pseudomonadati</taxon>
        <taxon>Pseudomonadota</taxon>
        <taxon>Gammaproteobacteria</taxon>
        <taxon>Pseudomonadales</taxon>
        <taxon>Pseudomonadaceae</taxon>
        <taxon>Pseudomonas</taxon>
    </lineage>
</organism>
<reference evidence="5 6" key="1">
    <citation type="journal article" date="2020" name="Microbiol. Resour. Announc.">
        <title>Complete genome sequences of four natural Pseudomonas isolates that catabolize a wide range of aromatic compounds relevant to lignin valorization.</title>
        <authorList>
            <person name="Hatmaker E.A."/>
            <person name="Presley G."/>
            <person name="Cannon O."/>
            <person name="Guss A.M."/>
            <person name="Elkins J.G."/>
        </authorList>
    </citation>
    <scope>NUCLEOTIDE SEQUENCE [LARGE SCALE GENOMIC DNA]</scope>
    <source>
        <strain evidence="5 6">B10D7D</strain>
    </source>
</reference>
<dbReference type="Gene3D" id="3.90.220.20">
    <property type="entry name" value="DNA methylase specificity domains"/>
    <property type="match status" value="2"/>
</dbReference>
<protein>
    <submittedName>
        <fullName evidence="5">Restriction endonuclease subunit S</fullName>
    </submittedName>
</protein>
<sequence length="458" mass="50990">MSELPQGWSEAKLNDLLEYVTSGSRDWSKYYAEKGALFVRTQDINKNKLSAFYSIAKVSLPERVEGKRTLIKKDDILLTITGANVGKCAHIERDIPEAYVSQSVALVRLIDKSLAKFVHKQLISPSDGSVQTKLEASAYGMGRPVLNLDNVREVSLNIAPHAEQARITQKIDELLAQVDTLKSRIDAIPALLKLFRQSVLASAVSGRLTENWRLSNGLTKLVEKHWESTNFGAICSEITVGYVGKMADQYTETGIPFLRSQNVRPFRFSKKNLLYVSKDFHERIIKSKLSPGDLAIVRSGAPGVTCVIPDELEVANCSDLVIARPSERLNPHFGCLFMNSEVAQKNVAENQVGVAQQHFNVGSMKKMPIELPPIEEQLEIVRRTDQLFAFADQLESKVQTAKARIDLLSQSILAKAFRGELVPQDPNDEPASVLLERIRAQRTELPKARRGRKSAATN</sequence>
<gene>
    <name evidence="5" type="ORF">HNQ25_00245</name>
</gene>
<dbReference type="CDD" id="cd17246">
    <property type="entry name" value="RMtype1_S_SonII-TRD2-CR2_like"/>
    <property type="match status" value="1"/>
</dbReference>
<keyword evidence="5" id="KW-0255">Endonuclease</keyword>